<proteinExistence type="predicted"/>
<evidence type="ECO:0000313" key="4">
    <source>
        <dbReference type="Proteomes" id="UP000823941"/>
    </source>
</evidence>
<protein>
    <recommendedName>
        <fullName evidence="2">DUF8207 domain-containing protein</fullName>
    </recommendedName>
</protein>
<gene>
    <name evidence="3" type="ORF">JYU34_022836</name>
</gene>
<feature type="domain" description="DUF8207" evidence="2">
    <location>
        <begin position="153"/>
        <end position="250"/>
    </location>
</feature>
<feature type="compositionally biased region" description="Polar residues" evidence="1">
    <location>
        <begin position="88"/>
        <end position="97"/>
    </location>
</feature>
<comment type="caution">
    <text evidence="3">The sequence shown here is derived from an EMBL/GenBank/DDBJ whole genome shotgun (WGS) entry which is preliminary data.</text>
</comment>
<dbReference type="EMBL" id="JAHIBW010000154">
    <property type="protein sequence ID" value="KAG7294794.1"/>
    <property type="molecule type" value="Genomic_DNA"/>
</dbReference>
<evidence type="ECO:0000259" key="2">
    <source>
        <dbReference type="Pfam" id="PF26634"/>
    </source>
</evidence>
<dbReference type="Proteomes" id="UP000823941">
    <property type="component" value="Unassembled WGS sequence"/>
</dbReference>
<keyword evidence="4" id="KW-1185">Reference proteome</keyword>
<evidence type="ECO:0000313" key="3">
    <source>
        <dbReference type="EMBL" id="KAG7294794.1"/>
    </source>
</evidence>
<organism evidence="3 4">
    <name type="scientific">Plutella xylostella</name>
    <name type="common">Diamondback moth</name>
    <name type="synonym">Plutella maculipennis</name>
    <dbReference type="NCBI Taxonomy" id="51655"/>
    <lineage>
        <taxon>Eukaryota</taxon>
        <taxon>Metazoa</taxon>
        <taxon>Ecdysozoa</taxon>
        <taxon>Arthropoda</taxon>
        <taxon>Hexapoda</taxon>
        <taxon>Insecta</taxon>
        <taxon>Pterygota</taxon>
        <taxon>Neoptera</taxon>
        <taxon>Endopterygota</taxon>
        <taxon>Lepidoptera</taxon>
        <taxon>Glossata</taxon>
        <taxon>Ditrysia</taxon>
        <taxon>Yponomeutoidea</taxon>
        <taxon>Plutellidae</taxon>
        <taxon>Plutella</taxon>
    </lineage>
</organism>
<reference evidence="3 4" key="1">
    <citation type="submission" date="2021-06" db="EMBL/GenBank/DDBJ databases">
        <title>A haploid diamondback moth (Plutella xylostella L.) genome assembly resolves 31 chromosomes and identifies a diamide resistance mutation.</title>
        <authorList>
            <person name="Ward C.M."/>
            <person name="Perry K.D."/>
            <person name="Baker G."/>
            <person name="Powis K."/>
            <person name="Heckel D.G."/>
            <person name="Baxter S.W."/>
        </authorList>
    </citation>
    <scope>NUCLEOTIDE SEQUENCE [LARGE SCALE GENOMIC DNA]</scope>
    <source>
        <strain evidence="3 4">LV</strain>
        <tissue evidence="3">Single pupa</tissue>
    </source>
</reference>
<dbReference type="PANTHER" id="PTHR35374:SF1">
    <property type="entry name" value="PROTEIN KINASE DOMAIN-CONTAINING PROTEIN"/>
    <property type="match status" value="1"/>
</dbReference>
<dbReference type="InterPro" id="IPR058520">
    <property type="entry name" value="DUF8207"/>
</dbReference>
<evidence type="ECO:0000256" key="1">
    <source>
        <dbReference type="SAM" id="MobiDB-lite"/>
    </source>
</evidence>
<feature type="region of interest" description="Disordered" evidence="1">
    <location>
        <begin position="80"/>
        <end position="115"/>
    </location>
</feature>
<name>A0ABQ7PP72_PLUXY</name>
<sequence>MNDEKTLKQQIIKSADAVKKKMQSLKNSKLDSDMALESMFKPVTDPLKQLTRNYISAGGNDEIHQESESEDVMPKITFPRKRKLSENEPISNLSPNKIQHDINSDHSLSDSELEQSTGNNISDLFFETTSDAASTPTPKSVSSWSLSSEVFNDVPYGIRLEKGKPMIGSERVTITDHSIKIAGQSYSKTRGLVELLYQKKPDLSIVTEEDKQNYKSMLLSTNAHKRKYDLSQPTNSNRGFKYLQIIKPLLASPTVTKSTHLDKSTPKGKGIPLFKKVGKNVDYIFWNDPNDLVETLKLLIASRDAGNTGLDDEILSIIKQLKKCGDIN</sequence>
<dbReference type="Pfam" id="PF26634">
    <property type="entry name" value="DUF8207"/>
    <property type="match status" value="1"/>
</dbReference>
<feature type="compositionally biased region" description="Basic and acidic residues" evidence="1">
    <location>
        <begin position="98"/>
        <end position="109"/>
    </location>
</feature>
<accession>A0ABQ7PP72</accession>
<dbReference type="PANTHER" id="PTHR35374">
    <property type="entry name" value="CYCLIN-DEPENDENT KINASE 11A-LIKE"/>
    <property type="match status" value="1"/>
</dbReference>